<evidence type="ECO:0000256" key="4">
    <source>
        <dbReference type="ARBA" id="ARBA00023143"/>
    </source>
</evidence>
<evidence type="ECO:0000313" key="9">
    <source>
        <dbReference type="Proteomes" id="UP000242847"/>
    </source>
</evidence>
<evidence type="ECO:0000259" key="7">
    <source>
        <dbReference type="Pfam" id="PF00460"/>
    </source>
</evidence>
<dbReference type="InterPro" id="IPR006300">
    <property type="entry name" value="FlgB"/>
</dbReference>
<evidence type="ECO:0000256" key="3">
    <source>
        <dbReference type="ARBA" id="ARBA00014376"/>
    </source>
</evidence>
<dbReference type="InterPro" id="IPR001444">
    <property type="entry name" value="Flag_bb_rod_N"/>
</dbReference>
<dbReference type="AlphaFoldDB" id="A0A1S8DHB6"/>
<organism evidence="8 9">
    <name type="scientific">Halopseudomonas pachastrellae</name>
    <dbReference type="NCBI Taxonomy" id="254161"/>
    <lineage>
        <taxon>Bacteria</taxon>
        <taxon>Pseudomonadati</taxon>
        <taxon>Pseudomonadota</taxon>
        <taxon>Gammaproteobacteria</taxon>
        <taxon>Pseudomonadales</taxon>
        <taxon>Pseudomonadaceae</taxon>
        <taxon>Halopseudomonas</taxon>
    </lineage>
</organism>
<evidence type="ECO:0000256" key="2">
    <source>
        <dbReference type="ARBA" id="ARBA00009677"/>
    </source>
</evidence>
<dbReference type="GO" id="GO:0071978">
    <property type="term" value="P:bacterial-type flagellum-dependent swarming motility"/>
    <property type="evidence" value="ECO:0007669"/>
    <property type="project" value="TreeGrafter"/>
</dbReference>
<comment type="subcellular location">
    <subcellularLocation>
        <location evidence="1 6">Bacterial flagellum basal body</location>
    </subcellularLocation>
</comment>
<comment type="function">
    <text evidence="5 6">Structural component of flagellum, the bacterial motility apparatus. Part of the rod structure of flagellar basal body.</text>
</comment>
<comment type="similarity">
    <text evidence="2 6">Belongs to the flagella basal body rod proteins family.</text>
</comment>
<dbReference type="NCBIfam" id="TIGR01396">
    <property type="entry name" value="FlgB"/>
    <property type="match status" value="1"/>
</dbReference>
<keyword evidence="4 6" id="KW-0975">Bacterial flagellum</keyword>
<dbReference type="PANTHER" id="PTHR30435:SF12">
    <property type="entry name" value="FLAGELLAR BASAL BODY ROD PROTEIN FLGB"/>
    <property type="match status" value="1"/>
</dbReference>
<proteinExistence type="inferred from homology"/>
<evidence type="ECO:0000256" key="6">
    <source>
        <dbReference type="PIRNR" id="PIRNR002889"/>
    </source>
</evidence>
<evidence type="ECO:0000313" key="8">
    <source>
        <dbReference type="EMBL" id="ONM44239.1"/>
    </source>
</evidence>
<protein>
    <recommendedName>
        <fullName evidence="3 6">Flagellar basal body rod protein FlgB</fullName>
    </recommendedName>
</protein>
<comment type="caution">
    <text evidence="8">The sequence shown here is derived from an EMBL/GenBank/DDBJ whole genome shotgun (WGS) entry which is preliminary data.</text>
</comment>
<dbReference type="Proteomes" id="UP000242847">
    <property type="component" value="Unassembled WGS sequence"/>
</dbReference>
<name>A0A1S8DHB6_9GAMM</name>
<dbReference type="PANTHER" id="PTHR30435">
    <property type="entry name" value="FLAGELLAR PROTEIN"/>
    <property type="match status" value="1"/>
</dbReference>
<sequence>MSINFDNALGIHEQALRFRGQRAEVLANNIANAETPNYKARDLDFAAALAAQQGEGESGSLPMARTDAQHIAIDGLIDQVAGLRYRNALQPAVDGNTVDSEVEKAAYTQNAIDFQASFTFLNSKFKGLMTAIKGE</sequence>
<dbReference type="EMBL" id="MUBC01000015">
    <property type="protein sequence ID" value="ONM44239.1"/>
    <property type="molecule type" value="Genomic_DNA"/>
</dbReference>
<accession>A0A1S8DHB6</accession>
<dbReference type="OrthoDB" id="9788334at2"/>
<keyword evidence="8" id="KW-0282">Flagellum</keyword>
<dbReference type="Pfam" id="PF00460">
    <property type="entry name" value="Flg_bb_rod"/>
    <property type="match status" value="1"/>
</dbReference>
<dbReference type="GO" id="GO:0030694">
    <property type="term" value="C:bacterial-type flagellum basal body, rod"/>
    <property type="evidence" value="ECO:0007669"/>
    <property type="project" value="InterPro"/>
</dbReference>
<dbReference type="RefSeq" id="WP_083726585.1">
    <property type="nucleotide sequence ID" value="NZ_FOUD01000017.1"/>
</dbReference>
<comment type="subunit">
    <text evidence="6">The basal body constitutes a major portion of the flagellar organelle and consists of a number of rings mounted on a central rod.</text>
</comment>
<reference evidence="8 9" key="1">
    <citation type="submission" date="2017-01" db="EMBL/GenBank/DDBJ databases">
        <title>Draft genome sequence of Pseudomonas pachastrellae type strain CCUG 46540T from a deep sea.</title>
        <authorList>
            <person name="Gomila M."/>
            <person name="Mulet M."/>
            <person name="Lalucat J."/>
            <person name="Garcia-Valdes E."/>
        </authorList>
    </citation>
    <scope>NUCLEOTIDE SEQUENCE [LARGE SCALE GENOMIC DNA]</scope>
    <source>
        <strain evidence="8 9">CCUG 46540</strain>
    </source>
</reference>
<feature type="domain" description="Flagellar basal body rod protein N-terminal" evidence="7">
    <location>
        <begin position="12"/>
        <end position="39"/>
    </location>
</feature>
<keyword evidence="8" id="KW-0966">Cell projection</keyword>
<keyword evidence="9" id="KW-1185">Reference proteome</keyword>
<dbReference type="STRING" id="254161.SAMN05216256_11729"/>
<gene>
    <name evidence="8" type="primary">flgB</name>
    <name evidence="8" type="ORF">BXT89_08295</name>
</gene>
<evidence type="ECO:0000256" key="5">
    <source>
        <dbReference type="ARBA" id="ARBA00024934"/>
    </source>
</evidence>
<evidence type="ECO:0000256" key="1">
    <source>
        <dbReference type="ARBA" id="ARBA00004117"/>
    </source>
</evidence>
<keyword evidence="8" id="KW-0969">Cilium</keyword>
<dbReference type="PIRSF" id="PIRSF002889">
    <property type="entry name" value="Rod_FlgB"/>
    <property type="match status" value="1"/>
</dbReference>